<dbReference type="Pfam" id="PF11614">
    <property type="entry name" value="FixG_C"/>
    <property type="match status" value="1"/>
</dbReference>
<keyword evidence="3" id="KW-0479">Metal-binding</keyword>
<dbReference type="PROSITE" id="PS00198">
    <property type="entry name" value="4FE4S_FER_1"/>
    <property type="match status" value="1"/>
</dbReference>
<gene>
    <name evidence="9" type="primary">ccoG</name>
    <name evidence="9" type="ORF">DAI18_11165</name>
</gene>
<feature type="transmembrane region" description="Helical" evidence="7">
    <location>
        <begin position="345"/>
        <end position="365"/>
    </location>
</feature>
<dbReference type="AlphaFoldDB" id="A0A2S0PAY1"/>
<dbReference type="RefSeq" id="WP_028497769.1">
    <property type="nucleotide sequence ID" value="NZ_CALFSO010000135.1"/>
</dbReference>
<dbReference type="Gene3D" id="2.60.40.10">
    <property type="entry name" value="Immunoglobulins"/>
    <property type="match status" value="1"/>
</dbReference>
<dbReference type="InterPro" id="IPR017900">
    <property type="entry name" value="4Fe4S_Fe_S_CS"/>
</dbReference>
<keyword evidence="4" id="KW-0249">Electron transport</keyword>
<dbReference type="GO" id="GO:0051539">
    <property type="term" value="F:4 iron, 4 sulfur cluster binding"/>
    <property type="evidence" value="ECO:0007669"/>
    <property type="project" value="UniProtKB-KW"/>
</dbReference>
<dbReference type="InterPro" id="IPR017896">
    <property type="entry name" value="4Fe4S_Fe-S-bd"/>
</dbReference>
<feature type="transmembrane region" description="Helical" evidence="7">
    <location>
        <begin position="196"/>
        <end position="215"/>
    </location>
</feature>
<dbReference type="STRING" id="1122240.GCA_000620105_00264"/>
<dbReference type="InterPro" id="IPR014116">
    <property type="entry name" value="Cyt_c_oxidase_cbb3_FixG"/>
</dbReference>
<keyword evidence="7" id="KW-0472">Membrane</keyword>
<evidence type="ECO:0000256" key="5">
    <source>
        <dbReference type="ARBA" id="ARBA00023004"/>
    </source>
</evidence>
<organism evidence="9 10">
    <name type="scientific">Microvirgula aerodenitrificans</name>
    <dbReference type="NCBI Taxonomy" id="57480"/>
    <lineage>
        <taxon>Bacteria</taxon>
        <taxon>Pseudomonadati</taxon>
        <taxon>Pseudomonadota</taxon>
        <taxon>Betaproteobacteria</taxon>
        <taxon>Neisseriales</taxon>
        <taxon>Aquaspirillaceae</taxon>
        <taxon>Microvirgula</taxon>
    </lineage>
</organism>
<evidence type="ECO:0000256" key="6">
    <source>
        <dbReference type="ARBA" id="ARBA00023014"/>
    </source>
</evidence>
<dbReference type="GO" id="GO:0005886">
    <property type="term" value="C:plasma membrane"/>
    <property type="evidence" value="ECO:0007669"/>
    <property type="project" value="TreeGrafter"/>
</dbReference>
<dbReference type="PANTHER" id="PTHR30176:SF3">
    <property type="entry name" value="FERREDOXIN-TYPE PROTEIN NAPH"/>
    <property type="match status" value="1"/>
</dbReference>
<keyword evidence="5" id="KW-0408">Iron</keyword>
<keyword evidence="7" id="KW-0812">Transmembrane</keyword>
<dbReference type="Pfam" id="PF12801">
    <property type="entry name" value="Fer4_5"/>
    <property type="match status" value="1"/>
</dbReference>
<evidence type="ECO:0000256" key="7">
    <source>
        <dbReference type="SAM" id="Phobius"/>
    </source>
</evidence>
<evidence type="ECO:0000256" key="3">
    <source>
        <dbReference type="ARBA" id="ARBA00022723"/>
    </source>
</evidence>
<keyword evidence="2" id="KW-0004">4Fe-4S</keyword>
<dbReference type="Proteomes" id="UP000244173">
    <property type="component" value="Chromosome"/>
</dbReference>
<dbReference type="EMBL" id="CP028519">
    <property type="protein sequence ID" value="AVY94539.1"/>
    <property type="molecule type" value="Genomic_DNA"/>
</dbReference>
<feature type="transmembrane region" description="Helical" evidence="7">
    <location>
        <begin position="164"/>
        <end position="184"/>
    </location>
</feature>
<evidence type="ECO:0000313" key="9">
    <source>
        <dbReference type="EMBL" id="AVY94539.1"/>
    </source>
</evidence>
<proteinExistence type="predicted"/>
<reference evidence="9 10" key="1">
    <citation type="submission" date="2018-04" db="EMBL/GenBank/DDBJ databases">
        <title>Denitrifier Microvirgula.</title>
        <authorList>
            <person name="Anderson E."/>
            <person name="Jang J."/>
            <person name="Ishii S."/>
        </authorList>
    </citation>
    <scope>NUCLEOTIDE SEQUENCE [LARGE SCALE GENOMIC DNA]</scope>
    <source>
        <strain evidence="9 10">BE2.4</strain>
    </source>
</reference>
<dbReference type="OrthoDB" id="9811700at2"/>
<dbReference type="NCBIfam" id="TIGR02745">
    <property type="entry name" value="ccoG_rdxA_fixG"/>
    <property type="match status" value="1"/>
</dbReference>
<sequence>MSDPQQQDPDNKPRKVVEIQPISLYESHKKIYARQAWGVFANWRIALVVLTQLVYFGLPWLTWNDRPAVLFDLMNRKFYLFGLTLFPQDFIYLAALLISCAFGLFVWTTIAGRLWCGYACPQTVYTEIMMWIENLVEGDRNKRIKLDKGPLTATKIGKKTVKHALWIAVSLLSGITLVGYFLPIRSVFGDLVSLNVAGWEAFWVFFYAGATYLFAGMLREQVCKYMCPYARFQSVMFDADTLIISYDAERGEPRGARKKGVDAHAAGKGDCVNCGICVQVCPTGIDIRDGLQYECIGCAACIDACDDVMDKMGYPRGLIRYTTESALEKKYPESAILTRLKRPRVVMYAVVLLTVLGVAMTSLVMRQPMRLDIVRDRASLVRETDEGMLENTYNLRLINLSEKPQQVRLGVDGLEGIKLVTDTPVVTIGPTGNEVITVHAQVDPEAATSGSHPIHFTATSVDGGSISLSEKSSFIGE</sequence>
<protein>
    <submittedName>
        <fullName evidence="9">Cytochrome c oxidase accessory protein CcoG</fullName>
    </submittedName>
</protein>
<dbReference type="InterPro" id="IPR032879">
    <property type="entry name" value="FixG_C"/>
</dbReference>
<evidence type="ECO:0000256" key="1">
    <source>
        <dbReference type="ARBA" id="ARBA00022448"/>
    </source>
</evidence>
<feature type="domain" description="4Fe-4S ferredoxin-type" evidence="8">
    <location>
        <begin position="262"/>
        <end position="290"/>
    </location>
</feature>
<dbReference type="KEGG" id="maer:DAI18_11165"/>
<keyword evidence="6" id="KW-0411">Iron-sulfur</keyword>
<dbReference type="PANTHER" id="PTHR30176">
    <property type="entry name" value="FERREDOXIN-TYPE PROTEIN NAPH"/>
    <property type="match status" value="1"/>
</dbReference>
<dbReference type="PROSITE" id="PS51379">
    <property type="entry name" value="4FE4S_FER_2"/>
    <property type="match status" value="1"/>
</dbReference>
<accession>A0A2S0PAY1</accession>
<dbReference type="InterPro" id="IPR013783">
    <property type="entry name" value="Ig-like_fold"/>
</dbReference>
<name>A0A2S0PAY1_9NEIS</name>
<keyword evidence="1" id="KW-0813">Transport</keyword>
<evidence type="ECO:0000313" key="10">
    <source>
        <dbReference type="Proteomes" id="UP000244173"/>
    </source>
</evidence>
<feature type="transmembrane region" description="Helical" evidence="7">
    <location>
        <begin position="36"/>
        <end position="58"/>
    </location>
</feature>
<dbReference type="SUPFAM" id="SSF54862">
    <property type="entry name" value="4Fe-4S ferredoxins"/>
    <property type="match status" value="1"/>
</dbReference>
<keyword evidence="7" id="KW-1133">Transmembrane helix</keyword>
<dbReference type="Pfam" id="PF13746">
    <property type="entry name" value="Fer4_18"/>
    <property type="match status" value="1"/>
</dbReference>
<keyword evidence="10" id="KW-1185">Reference proteome</keyword>
<dbReference type="InterPro" id="IPR051684">
    <property type="entry name" value="Electron_Trans/Redox"/>
</dbReference>
<dbReference type="GO" id="GO:0046872">
    <property type="term" value="F:metal ion binding"/>
    <property type="evidence" value="ECO:0007669"/>
    <property type="project" value="UniProtKB-KW"/>
</dbReference>
<feature type="transmembrane region" description="Helical" evidence="7">
    <location>
        <begin position="78"/>
        <end position="107"/>
    </location>
</feature>
<evidence type="ECO:0000256" key="2">
    <source>
        <dbReference type="ARBA" id="ARBA00022485"/>
    </source>
</evidence>
<evidence type="ECO:0000259" key="8">
    <source>
        <dbReference type="PROSITE" id="PS51379"/>
    </source>
</evidence>
<evidence type="ECO:0000256" key="4">
    <source>
        <dbReference type="ARBA" id="ARBA00022982"/>
    </source>
</evidence>
<dbReference type="FunFam" id="1.10.1060.10:FF:000015">
    <property type="entry name" value="Cytochrome c oxidase accessory protein CcoG"/>
    <property type="match status" value="1"/>
</dbReference>